<name>A0A8J5FJ15_ZINOF</name>
<comment type="catalytic activity">
    <reaction evidence="5">
        <text>a uridine in tRNA + S-adenosyl-L-methionine = a 3-[(3S)-3-amino-3-carboxypropyl]uridine in tRNA + S-methyl-5'-thioadenosine + H(+)</text>
        <dbReference type="Rhea" id="RHEA:62432"/>
        <dbReference type="Rhea" id="RHEA-COMP:13339"/>
        <dbReference type="Rhea" id="RHEA-COMP:16092"/>
        <dbReference type="ChEBI" id="CHEBI:15378"/>
        <dbReference type="ChEBI" id="CHEBI:17509"/>
        <dbReference type="ChEBI" id="CHEBI:59789"/>
        <dbReference type="ChEBI" id="CHEBI:65315"/>
        <dbReference type="ChEBI" id="CHEBI:82930"/>
        <dbReference type="EC" id="2.5.1.25"/>
    </reaction>
</comment>
<dbReference type="Proteomes" id="UP000734854">
    <property type="component" value="Unassembled WGS sequence"/>
</dbReference>
<evidence type="ECO:0000256" key="1">
    <source>
        <dbReference type="ARBA" id="ARBA00012386"/>
    </source>
</evidence>
<dbReference type="PANTHER" id="PTHR21392:SF4">
    <property type="entry name" value="TRNA-URIDINE AMINOCARBOXYPROPYLTRANSFERASE"/>
    <property type="match status" value="1"/>
</dbReference>
<proteinExistence type="predicted"/>
<dbReference type="GO" id="GO:0008033">
    <property type="term" value="P:tRNA processing"/>
    <property type="evidence" value="ECO:0007669"/>
    <property type="project" value="UniProtKB-KW"/>
</dbReference>
<dbReference type="EC" id="2.5.1.25" evidence="1"/>
<evidence type="ECO:0000313" key="7">
    <source>
        <dbReference type="EMBL" id="KAG6486773.1"/>
    </source>
</evidence>
<keyword evidence="3" id="KW-0949">S-adenosyl-L-methionine</keyword>
<protein>
    <recommendedName>
        <fullName evidence="1">tRNA-uridine aminocarboxypropyltransferase</fullName>
        <ecNumber evidence="1">2.5.1.25</ecNumber>
    </recommendedName>
</protein>
<sequence length="386" mass="43807">MPLWGFYLPCRIAASVTPFVQPSLKSIWTTSVSLVSTTMDAVDKENRDRELGSLVPVSVEEWQQWGTSSPIPAMVAEVIEDIKALTQESEVHVNFGGSGGKLPGSFKDLEDKKLKEVYKSLCDSEKKLQYFSARQIACRLLGSRQHLCQKCWLAVEDCMCSKLIKCSLWQGIKFWIYMHPKDFLRQNNTGKLLWQMFGIHSAALCLFGIHEHEDIMWNAFRDSGKNKTWFLYPNRNESPSSVKDVFSDDQFTNLHDGKMDVFEKPLNFVLIDGTWSNSAAMYRRLKERWISTQGDEHLPCISLSSLGASVMHKLRPQPAWDRTCTAAAAAGILDELHLLPSFSMYELDKQAAATGDALDVLLEALVNRRLRLGRSIKRKARHNNCI</sequence>
<dbReference type="GO" id="GO:0016432">
    <property type="term" value="F:tRNA-uridine aminocarboxypropyltransferase activity"/>
    <property type="evidence" value="ECO:0007669"/>
    <property type="project" value="UniProtKB-EC"/>
</dbReference>
<dbReference type="Pfam" id="PF03942">
    <property type="entry name" value="DTW"/>
    <property type="match status" value="1"/>
</dbReference>
<comment type="caution">
    <text evidence="7">The sequence shown here is derived from an EMBL/GenBank/DDBJ whole genome shotgun (WGS) entry which is preliminary data.</text>
</comment>
<feature type="domain" description="DTW" evidence="6">
    <location>
        <begin position="144"/>
        <end position="374"/>
    </location>
</feature>
<evidence type="ECO:0000256" key="3">
    <source>
        <dbReference type="ARBA" id="ARBA00022691"/>
    </source>
</evidence>
<evidence type="ECO:0000256" key="4">
    <source>
        <dbReference type="ARBA" id="ARBA00022694"/>
    </source>
</evidence>
<keyword evidence="8" id="KW-1185">Reference proteome</keyword>
<reference evidence="7 8" key="1">
    <citation type="submission" date="2020-08" db="EMBL/GenBank/DDBJ databases">
        <title>Plant Genome Project.</title>
        <authorList>
            <person name="Zhang R.-G."/>
        </authorList>
    </citation>
    <scope>NUCLEOTIDE SEQUENCE [LARGE SCALE GENOMIC DNA]</scope>
    <source>
        <tissue evidence="7">Rhizome</tissue>
    </source>
</reference>
<gene>
    <name evidence="7" type="ORF">ZIOFF_055353</name>
</gene>
<dbReference type="PANTHER" id="PTHR21392">
    <property type="entry name" value="TRNA-URIDINE AMINOCARBOXYPROPYLTRANSFERASE 2"/>
    <property type="match status" value="1"/>
</dbReference>
<accession>A0A8J5FJ15</accession>
<dbReference type="EMBL" id="JACMSC010000015">
    <property type="protein sequence ID" value="KAG6486773.1"/>
    <property type="molecule type" value="Genomic_DNA"/>
</dbReference>
<keyword evidence="2" id="KW-0808">Transferase</keyword>
<dbReference type="AlphaFoldDB" id="A0A8J5FJ15"/>
<dbReference type="InterPro" id="IPR005636">
    <property type="entry name" value="DTW"/>
</dbReference>
<evidence type="ECO:0000313" key="8">
    <source>
        <dbReference type="Proteomes" id="UP000734854"/>
    </source>
</evidence>
<dbReference type="OrthoDB" id="408541at2759"/>
<dbReference type="SMART" id="SM01144">
    <property type="entry name" value="DTW"/>
    <property type="match status" value="1"/>
</dbReference>
<organism evidence="7 8">
    <name type="scientific">Zingiber officinale</name>
    <name type="common">Ginger</name>
    <name type="synonym">Amomum zingiber</name>
    <dbReference type="NCBI Taxonomy" id="94328"/>
    <lineage>
        <taxon>Eukaryota</taxon>
        <taxon>Viridiplantae</taxon>
        <taxon>Streptophyta</taxon>
        <taxon>Embryophyta</taxon>
        <taxon>Tracheophyta</taxon>
        <taxon>Spermatophyta</taxon>
        <taxon>Magnoliopsida</taxon>
        <taxon>Liliopsida</taxon>
        <taxon>Zingiberales</taxon>
        <taxon>Zingiberaceae</taxon>
        <taxon>Zingiber</taxon>
    </lineage>
</organism>
<keyword evidence="4" id="KW-0819">tRNA processing</keyword>
<evidence type="ECO:0000259" key="6">
    <source>
        <dbReference type="SMART" id="SM01144"/>
    </source>
</evidence>
<evidence type="ECO:0000256" key="2">
    <source>
        <dbReference type="ARBA" id="ARBA00022679"/>
    </source>
</evidence>
<evidence type="ECO:0000256" key="5">
    <source>
        <dbReference type="ARBA" id="ARBA00048718"/>
    </source>
</evidence>
<dbReference type="InterPro" id="IPR039262">
    <property type="entry name" value="DTWD2/TAPT"/>
</dbReference>